<dbReference type="GO" id="GO:0004222">
    <property type="term" value="F:metalloendopeptidase activity"/>
    <property type="evidence" value="ECO:0007669"/>
    <property type="project" value="InterPro"/>
</dbReference>
<dbReference type="InterPro" id="IPR001506">
    <property type="entry name" value="Peptidase_M12A"/>
</dbReference>
<dbReference type="Gene3D" id="3.40.390.10">
    <property type="entry name" value="Collagenase (Catalytic Domain)"/>
    <property type="match status" value="1"/>
</dbReference>
<gene>
    <name evidence="3" type="ORF">RRF57_011977</name>
</gene>
<feature type="compositionally biased region" description="Polar residues" evidence="1">
    <location>
        <begin position="19"/>
        <end position="42"/>
    </location>
</feature>
<organism evidence="3 4">
    <name type="scientific">Xylaria bambusicola</name>
    <dbReference type="NCBI Taxonomy" id="326684"/>
    <lineage>
        <taxon>Eukaryota</taxon>
        <taxon>Fungi</taxon>
        <taxon>Dikarya</taxon>
        <taxon>Ascomycota</taxon>
        <taxon>Pezizomycotina</taxon>
        <taxon>Sordariomycetes</taxon>
        <taxon>Xylariomycetidae</taxon>
        <taxon>Xylariales</taxon>
        <taxon>Xylariaceae</taxon>
        <taxon>Xylaria</taxon>
    </lineage>
</organism>
<keyword evidence="4" id="KW-1185">Reference proteome</keyword>
<dbReference type="InterPro" id="IPR024079">
    <property type="entry name" value="MetalloPept_cat_dom_sf"/>
</dbReference>
<evidence type="ECO:0000259" key="2">
    <source>
        <dbReference type="Pfam" id="PF01400"/>
    </source>
</evidence>
<accession>A0AAN7UNR7</accession>
<dbReference type="Pfam" id="PF01400">
    <property type="entry name" value="Astacin"/>
    <property type="match status" value="1"/>
</dbReference>
<dbReference type="EMBL" id="JAWHQM010000065">
    <property type="protein sequence ID" value="KAK5636265.1"/>
    <property type="molecule type" value="Genomic_DNA"/>
</dbReference>
<dbReference type="AlphaFoldDB" id="A0AAN7UNR7"/>
<name>A0AAN7UNR7_9PEZI</name>
<comment type="caution">
    <text evidence="3">The sequence shown here is derived from an EMBL/GenBank/DDBJ whole genome shotgun (WGS) entry which is preliminary data.</text>
</comment>
<evidence type="ECO:0000313" key="3">
    <source>
        <dbReference type="EMBL" id="KAK5636265.1"/>
    </source>
</evidence>
<dbReference type="SUPFAM" id="SSF55486">
    <property type="entry name" value="Metalloproteases ('zincins'), catalytic domain"/>
    <property type="match status" value="1"/>
</dbReference>
<protein>
    <recommendedName>
        <fullName evidence="2">Peptidase M12A domain-containing protein</fullName>
    </recommendedName>
</protein>
<feature type="domain" description="Peptidase M12A" evidence="2">
    <location>
        <begin position="149"/>
        <end position="222"/>
    </location>
</feature>
<proteinExistence type="predicted"/>
<dbReference type="Proteomes" id="UP001305414">
    <property type="component" value="Unassembled WGS sequence"/>
</dbReference>
<dbReference type="GO" id="GO:0006508">
    <property type="term" value="P:proteolysis"/>
    <property type="evidence" value="ECO:0007669"/>
    <property type="project" value="InterPro"/>
</dbReference>
<evidence type="ECO:0000313" key="4">
    <source>
        <dbReference type="Proteomes" id="UP001305414"/>
    </source>
</evidence>
<reference evidence="3 4" key="1">
    <citation type="submission" date="2023-10" db="EMBL/GenBank/DDBJ databases">
        <title>Draft genome sequence of Xylaria bambusicola isolate GMP-LS, the root and basal stem rot pathogen of sugarcane in Indonesia.</title>
        <authorList>
            <person name="Selvaraj P."/>
            <person name="Muralishankar V."/>
            <person name="Muruganantham S."/>
            <person name="Sp S."/>
            <person name="Haryani S."/>
            <person name="Lau K.J.X."/>
            <person name="Naqvi N.I."/>
        </authorList>
    </citation>
    <scope>NUCLEOTIDE SEQUENCE [LARGE SCALE GENOMIC DNA]</scope>
    <source>
        <strain evidence="3">GMP-LS</strain>
    </source>
</reference>
<evidence type="ECO:0000256" key="1">
    <source>
        <dbReference type="SAM" id="MobiDB-lite"/>
    </source>
</evidence>
<feature type="region of interest" description="Disordered" evidence="1">
    <location>
        <begin position="19"/>
        <end position="43"/>
    </location>
</feature>
<sequence length="239" mass="27764">MYAWNRLYNLVRDDITPPARQNSSLTSRSSVASPSETQTPSSDLIAADKLWPSHRDCLNVYFMNGSTEEKSLVKNLVRTHYNSLPMRIHFHFLSEGKLHRSDIRVKFAHDSWSYIGTDAELYPGRKTMCLNMYPRRSTEAEIRTKIQADILHEFGHALGMVHAHKHPDCQMTWNYKRLMWSNDWPLKWVREAYDDDTSSVVGKRWDLPYDPLSIMHYAIEKGDTINCVTETPENTVLST</sequence>